<feature type="transmembrane region" description="Helical" evidence="1">
    <location>
        <begin position="38"/>
        <end position="56"/>
    </location>
</feature>
<keyword evidence="3" id="KW-1185">Reference proteome</keyword>
<gene>
    <name evidence="2" type="ORF">ACFFGN_14970</name>
</gene>
<organism evidence="2 3">
    <name type="scientific">Kribbella deserti</name>
    <dbReference type="NCBI Taxonomy" id="1926257"/>
    <lineage>
        <taxon>Bacteria</taxon>
        <taxon>Bacillati</taxon>
        <taxon>Actinomycetota</taxon>
        <taxon>Actinomycetes</taxon>
        <taxon>Propionibacteriales</taxon>
        <taxon>Kribbellaceae</taxon>
        <taxon>Kribbella</taxon>
    </lineage>
</organism>
<reference evidence="2 3" key="1">
    <citation type="submission" date="2024-09" db="EMBL/GenBank/DDBJ databases">
        <authorList>
            <person name="Sun Q."/>
            <person name="Mori K."/>
        </authorList>
    </citation>
    <scope>NUCLEOTIDE SEQUENCE [LARGE SCALE GENOMIC DNA]</scope>
    <source>
        <strain evidence="2 3">CGMCC 1.15906</strain>
    </source>
</reference>
<sequence>MAVPVSYRERLSVPASWWIVALAALATTWMSVTVPAGPIAGSIVSALVLIAFLAGYQRYGGTAIVVDAERLRAGRASIERTYLGEVEALTGEAARNATGRDCDARAYLLLRPYLRDVVRVHLNDPRDPAPYWLIATRHPERLAAALQPEGAPSSQ</sequence>
<name>A0ABV6QL55_9ACTN</name>
<dbReference type="EMBL" id="JBHLTC010000018">
    <property type="protein sequence ID" value="MFC0625380.1"/>
    <property type="molecule type" value="Genomic_DNA"/>
</dbReference>
<evidence type="ECO:0000313" key="2">
    <source>
        <dbReference type="EMBL" id="MFC0625380.1"/>
    </source>
</evidence>
<evidence type="ECO:0000256" key="1">
    <source>
        <dbReference type="SAM" id="Phobius"/>
    </source>
</evidence>
<evidence type="ECO:0000313" key="3">
    <source>
        <dbReference type="Proteomes" id="UP001589890"/>
    </source>
</evidence>
<accession>A0ABV6QL55</accession>
<dbReference type="Pfam" id="PF11292">
    <property type="entry name" value="DUF3093"/>
    <property type="match status" value="1"/>
</dbReference>
<proteinExistence type="predicted"/>
<keyword evidence="1" id="KW-1133">Transmembrane helix</keyword>
<protein>
    <submittedName>
        <fullName evidence="2">DUF3093 domain-containing protein</fullName>
    </submittedName>
</protein>
<dbReference type="InterPro" id="IPR021443">
    <property type="entry name" value="DUF3093"/>
</dbReference>
<keyword evidence="1" id="KW-0812">Transmembrane</keyword>
<dbReference type="RefSeq" id="WP_380047735.1">
    <property type="nucleotide sequence ID" value="NZ_JBHLTC010000018.1"/>
</dbReference>
<keyword evidence="1" id="KW-0472">Membrane</keyword>
<dbReference type="Proteomes" id="UP001589890">
    <property type="component" value="Unassembled WGS sequence"/>
</dbReference>
<feature type="transmembrane region" description="Helical" evidence="1">
    <location>
        <begin position="12"/>
        <end position="32"/>
    </location>
</feature>
<comment type="caution">
    <text evidence="2">The sequence shown here is derived from an EMBL/GenBank/DDBJ whole genome shotgun (WGS) entry which is preliminary data.</text>
</comment>